<dbReference type="Gene3D" id="1.20.1560.10">
    <property type="entry name" value="ABC transporter type 1, transmembrane domain"/>
    <property type="match status" value="1"/>
</dbReference>
<reference evidence="8 10" key="2">
    <citation type="submission" date="2013-03" db="EMBL/GenBank/DDBJ databases">
        <title>The Genome Sequence of Enterococcus avium ATCC_14025 (PacBio/Illumina hybrid assembly).</title>
        <authorList>
            <consortium name="The Broad Institute Genomics Platform"/>
            <consortium name="The Broad Institute Genome Sequencing Center for Infectious Disease"/>
            <person name="Earl A."/>
            <person name="Russ C."/>
            <person name="Gilmore M."/>
            <person name="Surin D."/>
            <person name="Walker B."/>
            <person name="Young S."/>
            <person name="Zeng Q."/>
            <person name="Gargeya S."/>
            <person name="Fitzgerald M."/>
            <person name="Haas B."/>
            <person name="Abouelleil A."/>
            <person name="Allen A.W."/>
            <person name="Alvarado L."/>
            <person name="Arachchi H.M."/>
            <person name="Berlin A.M."/>
            <person name="Chapman S.B."/>
            <person name="Gainer-Dewar J."/>
            <person name="Goldberg J."/>
            <person name="Griggs A."/>
            <person name="Gujja S."/>
            <person name="Hansen M."/>
            <person name="Howarth C."/>
            <person name="Imamovic A."/>
            <person name="Ireland A."/>
            <person name="Larimer J."/>
            <person name="McCowan C."/>
            <person name="Murphy C."/>
            <person name="Pearson M."/>
            <person name="Poon T.W."/>
            <person name="Priest M."/>
            <person name="Roberts A."/>
            <person name="Saif S."/>
            <person name="Shea T."/>
            <person name="Sisk P."/>
            <person name="Sykes S."/>
            <person name="Wortman J."/>
            <person name="Nusbaum C."/>
            <person name="Birren B."/>
        </authorList>
    </citation>
    <scope>NUCLEOTIDE SEQUENCE [LARGE SCALE GENOMIC DNA]</scope>
    <source>
        <strain evidence="8 10">ATCC 14025</strain>
    </source>
</reference>
<dbReference type="GO" id="GO:0005524">
    <property type="term" value="F:ATP binding"/>
    <property type="evidence" value="ECO:0007669"/>
    <property type="project" value="InterPro"/>
</dbReference>
<dbReference type="Proteomes" id="UP000014104">
    <property type="component" value="Unassembled WGS sequence"/>
</dbReference>
<organism evidence="8 10">
    <name type="scientific">Enterococcus avium ATCC 14025</name>
    <dbReference type="NCBI Taxonomy" id="1140002"/>
    <lineage>
        <taxon>Bacteria</taxon>
        <taxon>Bacillati</taxon>
        <taxon>Bacillota</taxon>
        <taxon>Bacilli</taxon>
        <taxon>Lactobacillales</taxon>
        <taxon>Enterococcaceae</taxon>
        <taxon>Enterococcus</taxon>
    </lineage>
</organism>
<dbReference type="EMBL" id="AHYV01000030">
    <property type="protein sequence ID" value="EOT43009.1"/>
    <property type="molecule type" value="Genomic_DNA"/>
</dbReference>
<evidence type="ECO:0000256" key="1">
    <source>
        <dbReference type="ARBA" id="ARBA00004651"/>
    </source>
</evidence>
<keyword evidence="2 5" id="KW-0812">Transmembrane</keyword>
<feature type="transmembrane region" description="Helical" evidence="5">
    <location>
        <begin position="231"/>
        <end position="251"/>
    </location>
</feature>
<name>A0AAV3J2I1_ENTAV</name>
<evidence type="ECO:0000313" key="7">
    <source>
        <dbReference type="EMBL" id="EOT43009.1"/>
    </source>
</evidence>
<proteinExistence type="predicted"/>
<dbReference type="Proteomes" id="UP000014107">
    <property type="component" value="Unassembled WGS sequence"/>
</dbReference>
<evidence type="ECO:0000256" key="2">
    <source>
        <dbReference type="ARBA" id="ARBA00022692"/>
    </source>
</evidence>
<dbReference type="EMBL" id="ASWL01000003">
    <property type="protein sequence ID" value="EOU22157.1"/>
    <property type="molecule type" value="Genomic_DNA"/>
</dbReference>
<dbReference type="GO" id="GO:0005886">
    <property type="term" value="C:plasma membrane"/>
    <property type="evidence" value="ECO:0007669"/>
    <property type="project" value="UniProtKB-SubCell"/>
</dbReference>
<dbReference type="GO" id="GO:0140359">
    <property type="term" value="F:ABC-type transporter activity"/>
    <property type="evidence" value="ECO:0007669"/>
    <property type="project" value="InterPro"/>
</dbReference>
<dbReference type="InterPro" id="IPR011527">
    <property type="entry name" value="ABC1_TM_dom"/>
</dbReference>
<dbReference type="RefSeq" id="WP_016180778.1">
    <property type="nucleotide sequence ID" value="NZ_KE136364.1"/>
</dbReference>
<sequence>MTMLKYGSKVRLAIFLISTSLSSLQYIFQAFIIGNFITAATNADLNIFVKNVTFAVVGIPLFGIVMLINVSARANYIKSVNIKIKERAIENLIQKDIHEIDVSSDLSFIMNDLKLLESNGINAVLSILTSAITFLFALFFSLKYDIWTTAAFFIVSLIPLVISNVTKKQIRGKSEKWSEETSRFLSRLKDFLTATRTIRTYQVEKEMAARVSYYVRESENALKDMNQTVGYTNAVVTVLVTLCALTLPFGIGILRIINSSLTLGVFISVVQLSSYLNKPLLSVLEMRNQLQTTRDIQNGFIEF</sequence>
<reference evidence="7 9" key="1">
    <citation type="submission" date="2013-03" db="EMBL/GenBank/DDBJ databases">
        <title>The Genome Sequence of Enterococcus avium ATCC_14025 (Illumina only assembly).</title>
        <authorList>
            <consortium name="The Broad Institute Genomics Platform"/>
            <consortium name="The Broad Institute Genome Sequencing Center for Infectious Disease"/>
            <person name="Earl A."/>
            <person name="Russ C."/>
            <person name="Gilmore M."/>
            <person name="Surin D."/>
            <person name="Walker B."/>
            <person name="Young S."/>
            <person name="Zeng Q."/>
            <person name="Gargeya S."/>
            <person name="Fitzgerald M."/>
            <person name="Haas B."/>
            <person name="Abouelleil A."/>
            <person name="Allen A.W."/>
            <person name="Alvarado L."/>
            <person name="Arachchi H.M."/>
            <person name="Berlin A.M."/>
            <person name="Chapman S.B."/>
            <person name="Gainer-Dewar J."/>
            <person name="Goldberg J."/>
            <person name="Griggs A."/>
            <person name="Gujja S."/>
            <person name="Hansen M."/>
            <person name="Howarth C."/>
            <person name="Imamovic A."/>
            <person name="Ireland A."/>
            <person name="Larimer J."/>
            <person name="McCowan C."/>
            <person name="Murphy C."/>
            <person name="Pearson M."/>
            <person name="Poon T.W."/>
            <person name="Priest M."/>
            <person name="Roberts A."/>
            <person name="Saif S."/>
            <person name="Shea T."/>
            <person name="Sisk P."/>
            <person name="Sykes S."/>
            <person name="Wortman J."/>
            <person name="Nusbaum C."/>
            <person name="Birren B."/>
        </authorList>
    </citation>
    <scope>NUCLEOTIDE SEQUENCE [LARGE SCALE GENOMIC DNA]</scope>
    <source>
        <strain evidence="7 9">ATCC 14025</strain>
    </source>
</reference>
<accession>A0AAV3J2I1</accession>
<keyword evidence="9" id="KW-1185">Reference proteome</keyword>
<dbReference type="InterPro" id="IPR036640">
    <property type="entry name" value="ABC1_TM_sf"/>
</dbReference>
<keyword evidence="4 5" id="KW-0472">Membrane</keyword>
<comment type="subcellular location">
    <subcellularLocation>
        <location evidence="1">Cell membrane</location>
        <topology evidence="1">Multi-pass membrane protein</topology>
    </subcellularLocation>
</comment>
<keyword evidence="3 5" id="KW-1133">Transmembrane helix</keyword>
<evidence type="ECO:0000259" key="6">
    <source>
        <dbReference type="PROSITE" id="PS50929"/>
    </source>
</evidence>
<feature type="domain" description="ABC transmembrane type-1" evidence="6">
    <location>
        <begin position="13"/>
        <end position="292"/>
    </location>
</feature>
<comment type="caution">
    <text evidence="8">The sequence shown here is derived from an EMBL/GenBank/DDBJ whole genome shotgun (WGS) entry which is preliminary data.</text>
</comment>
<feature type="transmembrane region" description="Helical" evidence="5">
    <location>
        <begin position="52"/>
        <end position="72"/>
    </location>
</feature>
<evidence type="ECO:0000313" key="8">
    <source>
        <dbReference type="EMBL" id="EOU22157.1"/>
    </source>
</evidence>
<feature type="transmembrane region" description="Helical" evidence="5">
    <location>
        <begin position="146"/>
        <end position="166"/>
    </location>
</feature>
<evidence type="ECO:0000313" key="9">
    <source>
        <dbReference type="Proteomes" id="UP000014104"/>
    </source>
</evidence>
<feature type="transmembrane region" description="Helical" evidence="5">
    <location>
        <begin position="257"/>
        <end position="277"/>
    </location>
</feature>
<dbReference type="Pfam" id="PF00664">
    <property type="entry name" value="ABC_membrane"/>
    <property type="match status" value="1"/>
</dbReference>
<feature type="transmembrane region" description="Helical" evidence="5">
    <location>
        <begin position="120"/>
        <end position="140"/>
    </location>
</feature>
<evidence type="ECO:0000256" key="5">
    <source>
        <dbReference type="SAM" id="Phobius"/>
    </source>
</evidence>
<protein>
    <recommendedName>
        <fullName evidence="6">ABC transmembrane type-1 domain-containing protein</fullName>
    </recommendedName>
</protein>
<gene>
    <name evidence="8" type="ORF">I570_02359</name>
    <name evidence="7" type="ORF">OMU_02949</name>
</gene>
<evidence type="ECO:0000256" key="4">
    <source>
        <dbReference type="ARBA" id="ARBA00023136"/>
    </source>
</evidence>
<evidence type="ECO:0000313" key="10">
    <source>
        <dbReference type="Proteomes" id="UP000014107"/>
    </source>
</evidence>
<dbReference type="SUPFAM" id="SSF90123">
    <property type="entry name" value="ABC transporter transmembrane region"/>
    <property type="match status" value="1"/>
</dbReference>
<dbReference type="PROSITE" id="PS50929">
    <property type="entry name" value="ABC_TM1F"/>
    <property type="match status" value="1"/>
</dbReference>
<dbReference type="AlphaFoldDB" id="A0AAV3J2I1"/>
<feature type="transmembrane region" description="Helical" evidence="5">
    <location>
        <begin position="12"/>
        <end position="32"/>
    </location>
</feature>
<evidence type="ECO:0000256" key="3">
    <source>
        <dbReference type="ARBA" id="ARBA00022989"/>
    </source>
</evidence>